<keyword evidence="6 10" id="KW-0032">Aminotransferase</keyword>
<comment type="function">
    <text evidence="10">Catalyzes the first step in hexosamine metabolism, converting fructose-6P into glucosamine-6P using glutamine as a nitrogen source.</text>
</comment>
<dbReference type="Gene3D" id="3.60.20.10">
    <property type="entry name" value="Glutamine Phosphoribosylpyrophosphate, subunit 1, domain 1"/>
    <property type="match status" value="1"/>
</dbReference>
<feature type="domain" description="SIS" evidence="12">
    <location>
        <begin position="484"/>
        <end position="629"/>
    </location>
</feature>
<feature type="domain" description="Glutamine amidotransferase type-2" evidence="11">
    <location>
        <begin position="22"/>
        <end position="244"/>
    </location>
</feature>
<dbReference type="GO" id="GO:0006047">
    <property type="term" value="P:UDP-N-acetylglucosamine metabolic process"/>
    <property type="evidence" value="ECO:0007669"/>
    <property type="project" value="TreeGrafter"/>
</dbReference>
<evidence type="ECO:0000259" key="11">
    <source>
        <dbReference type="PROSITE" id="PS51278"/>
    </source>
</evidence>
<evidence type="ECO:0000256" key="5">
    <source>
        <dbReference type="ARBA" id="ARBA00022490"/>
    </source>
</evidence>
<dbReference type="FunFam" id="3.40.50.10490:FF:000001">
    <property type="entry name" value="Glutamine--fructose-6-phosphate aminotransferase [isomerizing]"/>
    <property type="match status" value="1"/>
</dbReference>
<dbReference type="SUPFAM" id="SSF53697">
    <property type="entry name" value="SIS domain"/>
    <property type="match status" value="1"/>
</dbReference>
<feature type="initiator methionine" description="Removed" evidence="10">
    <location>
        <position position="21"/>
    </location>
</feature>
<dbReference type="InterPro" id="IPR029055">
    <property type="entry name" value="Ntn_hydrolases_N"/>
</dbReference>
<keyword evidence="9" id="KW-0315">Glutamine amidotransferase</keyword>
<evidence type="ECO:0000313" key="13">
    <source>
        <dbReference type="EMBL" id="SEA13636.1"/>
    </source>
</evidence>
<evidence type="ECO:0000256" key="7">
    <source>
        <dbReference type="ARBA" id="ARBA00022679"/>
    </source>
</evidence>
<proteinExistence type="inferred from homology"/>
<dbReference type="InterPro" id="IPR001347">
    <property type="entry name" value="SIS_dom"/>
</dbReference>
<organism evidence="13 14">
    <name type="scientific">Bowdeniella nasicola</name>
    <dbReference type="NCBI Taxonomy" id="208480"/>
    <lineage>
        <taxon>Bacteria</taxon>
        <taxon>Bacillati</taxon>
        <taxon>Actinomycetota</taxon>
        <taxon>Actinomycetes</taxon>
        <taxon>Actinomycetales</taxon>
        <taxon>Actinomycetaceae</taxon>
        <taxon>Bowdeniella</taxon>
    </lineage>
</organism>
<evidence type="ECO:0000256" key="4">
    <source>
        <dbReference type="ARBA" id="ARBA00016090"/>
    </source>
</evidence>
<dbReference type="CDD" id="cd00714">
    <property type="entry name" value="GFAT"/>
    <property type="match status" value="1"/>
</dbReference>
<keyword evidence="14" id="KW-1185">Reference proteome</keyword>
<dbReference type="NCBIfam" id="NF001484">
    <property type="entry name" value="PRK00331.1"/>
    <property type="match status" value="1"/>
</dbReference>
<dbReference type="EMBL" id="FNQV01000005">
    <property type="protein sequence ID" value="SEA13636.1"/>
    <property type="molecule type" value="Genomic_DNA"/>
</dbReference>
<dbReference type="InterPro" id="IPR047084">
    <property type="entry name" value="GFAT_N"/>
</dbReference>
<evidence type="ECO:0000256" key="3">
    <source>
        <dbReference type="ARBA" id="ARBA00012916"/>
    </source>
</evidence>
<dbReference type="InterPro" id="IPR005855">
    <property type="entry name" value="GFAT"/>
</dbReference>
<dbReference type="PANTHER" id="PTHR10937:SF0">
    <property type="entry name" value="GLUTAMINE--FRUCTOSE-6-PHOSPHATE TRANSAMINASE (ISOMERIZING)"/>
    <property type="match status" value="1"/>
</dbReference>
<dbReference type="AlphaFoldDB" id="A0A1H3YQ00"/>
<dbReference type="CDD" id="cd05008">
    <property type="entry name" value="SIS_GlmS_GlmD_1"/>
    <property type="match status" value="1"/>
</dbReference>
<keyword evidence="7 10" id="KW-0808">Transferase</keyword>
<dbReference type="InterPro" id="IPR046348">
    <property type="entry name" value="SIS_dom_sf"/>
</dbReference>
<dbReference type="InterPro" id="IPR035490">
    <property type="entry name" value="GlmS/FrlB_SIS"/>
</dbReference>
<feature type="domain" description="SIS" evidence="12">
    <location>
        <begin position="311"/>
        <end position="451"/>
    </location>
</feature>
<feature type="active site" description="For Fru-6P isomerization activity" evidence="10">
    <location>
        <position position="634"/>
    </location>
</feature>
<dbReference type="GO" id="GO:0006002">
    <property type="term" value="P:fructose 6-phosphate metabolic process"/>
    <property type="evidence" value="ECO:0007669"/>
    <property type="project" value="TreeGrafter"/>
</dbReference>
<evidence type="ECO:0000256" key="1">
    <source>
        <dbReference type="ARBA" id="ARBA00001031"/>
    </source>
</evidence>
<sequence length="639" mass="68074">MRATCAALFRRKDYGVILFPMCGIVGYVGPNAPSNRPLDVCLEGLARLEYRGYDSAGVALGAPGLLVSRKKAGKLANLLDSLAADPLPEAVTAIGHTRWATHGSPSDMNAHPHLSADGKLALIHNGIIENFASLRAELEAEGVPFASQTDTEVVAHLLARAFAEIGDLTEAMRVVTARLAGAFTLLAIHEDAPGVIVGARRNSPLVIGLGEGENFLGSDVAAFISHTSRALEMGQDQIATVTADDVSIIDADGQPVTGRTYEVDWDASAAVKGGFATFMEKEIHDQPGAVADTLRGRVDESGHLGLDELRIDEAVLRAIDKIIVIACGTAAYAGHVAKYAIEHWCRIPVEVELAHEFRYRDPIVSEKTLVVAISQSGETMDTIMAVRHAREQGAKVLAICNTHGSTIPREADAVLYTHAGPEVAVASTKAFLAQITACYLLGAYLAQLRGNMFGDEIRALLAELAEMPDKIQTVIDSEDAVRELARELSDVTSVLFLGRHVGFPVALEGALKLKELAYIHAEGFAAGELKHGPIALIEEGQIVIVIVPSPRGRDQLHAKVVSNIQEVRARGAKTIVIAEDGDTDVEPYAEVIMRIPAAPTLLAPLLAVVPLQLFACHLAGAKGLDVDQPRNLAKSVTVE</sequence>
<dbReference type="SUPFAM" id="SSF56235">
    <property type="entry name" value="N-terminal nucleophile aminohydrolases (Ntn hydrolases)"/>
    <property type="match status" value="1"/>
</dbReference>
<evidence type="ECO:0000256" key="6">
    <source>
        <dbReference type="ARBA" id="ARBA00022576"/>
    </source>
</evidence>
<dbReference type="PANTHER" id="PTHR10937">
    <property type="entry name" value="GLUCOSAMINE--FRUCTOSE-6-PHOSPHATE AMINOTRANSFERASE, ISOMERIZING"/>
    <property type="match status" value="1"/>
</dbReference>
<dbReference type="GO" id="GO:0097367">
    <property type="term" value="F:carbohydrate derivative binding"/>
    <property type="evidence" value="ECO:0007669"/>
    <property type="project" value="InterPro"/>
</dbReference>
<keyword evidence="8" id="KW-0677">Repeat</keyword>
<dbReference type="GO" id="GO:0004360">
    <property type="term" value="F:glutamine-fructose-6-phosphate transaminase (isomerizing) activity"/>
    <property type="evidence" value="ECO:0007669"/>
    <property type="project" value="UniProtKB-UniRule"/>
</dbReference>
<evidence type="ECO:0000256" key="9">
    <source>
        <dbReference type="ARBA" id="ARBA00022962"/>
    </source>
</evidence>
<accession>A0A1H3YQ00</accession>
<evidence type="ECO:0000313" key="14">
    <source>
        <dbReference type="Proteomes" id="UP000199288"/>
    </source>
</evidence>
<dbReference type="PROSITE" id="PS51464">
    <property type="entry name" value="SIS"/>
    <property type="match status" value="2"/>
</dbReference>
<dbReference type="GO" id="GO:0005975">
    <property type="term" value="P:carbohydrate metabolic process"/>
    <property type="evidence" value="ECO:0007669"/>
    <property type="project" value="UniProtKB-UniRule"/>
</dbReference>
<evidence type="ECO:0000256" key="10">
    <source>
        <dbReference type="HAMAP-Rule" id="MF_00164"/>
    </source>
</evidence>
<dbReference type="CDD" id="cd05009">
    <property type="entry name" value="SIS_GlmS_GlmD_2"/>
    <property type="match status" value="1"/>
</dbReference>
<reference evidence="14" key="1">
    <citation type="submission" date="2016-10" db="EMBL/GenBank/DDBJ databases">
        <authorList>
            <person name="Varghese N."/>
            <person name="Submissions S."/>
        </authorList>
    </citation>
    <scope>NUCLEOTIDE SEQUENCE [LARGE SCALE GENOMIC DNA]</scope>
    <source>
        <strain evidence="14">KPR-1</strain>
    </source>
</reference>
<dbReference type="PROSITE" id="PS51278">
    <property type="entry name" value="GATASE_TYPE_2"/>
    <property type="match status" value="1"/>
</dbReference>
<dbReference type="NCBIfam" id="TIGR01135">
    <property type="entry name" value="glmS"/>
    <property type="match status" value="1"/>
</dbReference>
<gene>
    <name evidence="10" type="primary">glmS</name>
    <name evidence="13" type="ORF">SAMN02910418_00960</name>
</gene>
<evidence type="ECO:0000256" key="2">
    <source>
        <dbReference type="ARBA" id="ARBA00004496"/>
    </source>
</evidence>
<dbReference type="EC" id="2.6.1.16" evidence="3 10"/>
<dbReference type="FunFam" id="3.60.20.10:FF:000006">
    <property type="entry name" value="Glutamine--fructose-6-phosphate aminotransferase [isomerizing]"/>
    <property type="match status" value="1"/>
</dbReference>
<dbReference type="GO" id="GO:0006487">
    <property type="term" value="P:protein N-linked glycosylation"/>
    <property type="evidence" value="ECO:0007669"/>
    <property type="project" value="TreeGrafter"/>
</dbReference>
<dbReference type="InterPro" id="IPR017932">
    <property type="entry name" value="GATase_2_dom"/>
</dbReference>
<protein>
    <recommendedName>
        <fullName evidence="4 10">Glutamine--fructose-6-phosphate aminotransferase [isomerizing]</fullName>
        <ecNumber evidence="3 10">2.6.1.16</ecNumber>
    </recommendedName>
    <alternativeName>
        <fullName evidence="10">D-fructose-6-phosphate amidotransferase</fullName>
    </alternativeName>
    <alternativeName>
        <fullName evidence="10">GFAT</fullName>
    </alternativeName>
    <alternativeName>
        <fullName evidence="10">Glucosamine-6-phosphate synthase</fullName>
    </alternativeName>
    <alternativeName>
        <fullName evidence="10">Hexosephosphate aminotransferase</fullName>
    </alternativeName>
    <alternativeName>
        <fullName evidence="10">L-glutamine--D-fructose-6-phosphate amidotransferase</fullName>
    </alternativeName>
</protein>
<evidence type="ECO:0000259" key="12">
    <source>
        <dbReference type="PROSITE" id="PS51464"/>
    </source>
</evidence>
<feature type="active site" description="Nucleophile; for GATase activity" evidence="10">
    <location>
        <position position="22"/>
    </location>
</feature>
<dbReference type="Gene3D" id="3.40.50.10490">
    <property type="entry name" value="Glucose-6-phosphate isomerase like protein, domain 1"/>
    <property type="match status" value="2"/>
</dbReference>
<dbReference type="GO" id="GO:0005829">
    <property type="term" value="C:cytosol"/>
    <property type="evidence" value="ECO:0007669"/>
    <property type="project" value="TreeGrafter"/>
</dbReference>
<dbReference type="HAMAP" id="MF_00164">
    <property type="entry name" value="GlmS"/>
    <property type="match status" value="1"/>
</dbReference>
<dbReference type="Pfam" id="PF01380">
    <property type="entry name" value="SIS"/>
    <property type="match status" value="2"/>
</dbReference>
<dbReference type="InterPro" id="IPR035466">
    <property type="entry name" value="GlmS/AgaS_SIS"/>
</dbReference>
<dbReference type="Pfam" id="PF13522">
    <property type="entry name" value="GATase_6"/>
    <property type="match status" value="1"/>
</dbReference>
<comment type="catalytic activity">
    <reaction evidence="1 10">
        <text>D-fructose 6-phosphate + L-glutamine = D-glucosamine 6-phosphate + L-glutamate</text>
        <dbReference type="Rhea" id="RHEA:13237"/>
        <dbReference type="ChEBI" id="CHEBI:29985"/>
        <dbReference type="ChEBI" id="CHEBI:58359"/>
        <dbReference type="ChEBI" id="CHEBI:58725"/>
        <dbReference type="ChEBI" id="CHEBI:61527"/>
        <dbReference type="EC" id="2.6.1.16"/>
    </reaction>
</comment>
<comment type="subunit">
    <text evidence="10">Homodimer.</text>
</comment>
<comment type="subcellular location">
    <subcellularLocation>
        <location evidence="2 10">Cytoplasm</location>
    </subcellularLocation>
</comment>
<keyword evidence="5 10" id="KW-0963">Cytoplasm</keyword>
<name>A0A1H3YQ00_9ACTO</name>
<evidence type="ECO:0000256" key="8">
    <source>
        <dbReference type="ARBA" id="ARBA00022737"/>
    </source>
</evidence>
<dbReference type="Proteomes" id="UP000199288">
    <property type="component" value="Unassembled WGS sequence"/>
</dbReference>